<evidence type="ECO:0000256" key="1">
    <source>
        <dbReference type="SAM" id="Phobius"/>
    </source>
</evidence>
<keyword evidence="1" id="KW-1133">Transmembrane helix</keyword>
<proteinExistence type="predicted"/>
<feature type="transmembrane region" description="Helical" evidence="1">
    <location>
        <begin position="260"/>
        <end position="277"/>
    </location>
</feature>
<evidence type="ECO:0000313" key="3">
    <source>
        <dbReference type="Proteomes" id="UP001642483"/>
    </source>
</evidence>
<keyword evidence="1" id="KW-0812">Transmembrane</keyword>
<reference evidence="2 3" key="1">
    <citation type="submission" date="2024-02" db="EMBL/GenBank/DDBJ databases">
        <authorList>
            <person name="Daric V."/>
            <person name="Darras S."/>
        </authorList>
    </citation>
    <scope>NUCLEOTIDE SEQUENCE [LARGE SCALE GENOMIC DNA]</scope>
</reference>
<keyword evidence="3" id="KW-1185">Reference proteome</keyword>
<sequence length="303" mass="34977">MTCDLGAGKISDNCLFPTHQNDNKTITLVSDFCGGNVEKVEYEPNRNSIFDYLSWIKNVIENDANFSNTTKNDFLEAECHETNFDLSLYYRVINSQICQDYHRNIQNEDKLITFCSSKQLLDNLTQDQLFGDNYDDISYSCRLYIFTHNFISCRNQQKVTCLMHKNNSKTQYISYKETTYEDIPFCFPFTCPYFEYLEPENLPALSVIGKNVFDCMPQTCQLAHYAIAIVDSFMSLLTVLVNGLILLVATRTGHFNCSHGYFSVSLAVADLIVGLITEPCMVYNHFKQGNRNLAKREEYEDWI</sequence>
<comment type="caution">
    <text evidence="2">The sequence shown here is derived from an EMBL/GenBank/DDBJ whole genome shotgun (WGS) entry which is preliminary data.</text>
</comment>
<evidence type="ECO:0008006" key="4">
    <source>
        <dbReference type="Google" id="ProtNLM"/>
    </source>
</evidence>
<protein>
    <recommendedName>
        <fullName evidence="4">G-protein coupled receptors family 1 profile domain-containing protein</fullName>
    </recommendedName>
</protein>
<evidence type="ECO:0000313" key="2">
    <source>
        <dbReference type="EMBL" id="CAK8675978.1"/>
    </source>
</evidence>
<dbReference type="SUPFAM" id="SSF81321">
    <property type="entry name" value="Family A G protein-coupled receptor-like"/>
    <property type="match status" value="1"/>
</dbReference>
<dbReference type="Proteomes" id="UP001642483">
    <property type="component" value="Unassembled WGS sequence"/>
</dbReference>
<gene>
    <name evidence="2" type="ORF">CVLEPA_LOCUS5492</name>
</gene>
<accession>A0ABP0FD05</accession>
<dbReference type="EMBL" id="CAWYQH010000024">
    <property type="protein sequence ID" value="CAK8675978.1"/>
    <property type="molecule type" value="Genomic_DNA"/>
</dbReference>
<feature type="transmembrane region" description="Helical" evidence="1">
    <location>
        <begin position="222"/>
        <end position="248"/>
    </location>
</feature>
<organism evidence="2 3">
    <name type="scientific">Clavelina lepadiformis</name>
    <name type="common">Light-bulb sea squirt</name>
    <name type="synonym">Ascidia lepadiformis</name>
    <dbReference type="NCBI Taxonomy" id="159417"/>
    <lineage>
        <taxon>Eukaryota</taxon>
        <taxon>Metazoa</taxon>
        <taxon>Chordata</taxon>
        <taxon>Tunicata</taxon>
        <taxon>Ascidiacea</taxon>
        <taxon>Aplousobranchia</taxon>
        <taxon>Clavelinidae</taxon>
        <taxon>Clavelina</taxon>
    </lineage>
</organism>
<keyword evidence="1" id="KW-0472">Membrane</keyword>
<dbReference type="Gene3D" id="1.20.1070.10">
    <property type="entry name" value="Rhodopsin 7-helix transmembrane proteins"/>
    <property type="match status" value="1"/>
</dbReference>
<name>A0ABP0FD05_CLALP</name>